<dbReference type="PANTHER" id="PTHR42951">
    <property type="entry name" value="METALLO-BETA-LACTAMASE DOMAIN-CONTAINING"/>
    <property type="match status" value="1"/>
</dbReference>
<keyword evidence="2" id="KW-0378">Hydrolase</keyword>
<dbReference type="SUPFAM" id="SSF56281">
    <property type="entry name" value="Metallo-hydrolase/oxidoreductase"/>
    <property type="match status" value="1"/>
</dbReference>
<evidence type="ECO:0000313" key="3">
    <source>
        <dbReference type="Proteomes" id="UP000273828"/>
    </source>
</evidence>
<keyword evidence="3" id="KW-1185">Reference proteome</keyword>
<dbReference type="Pfam" id="PF00753">
    <property type="entry name" value="Lactamase_B"/>
    <property type="match status" value="1"/>
</dbReference>
<dbReference type="OrthoDB" id="197151at2157"/>
<dbReference type="InterPro" id="IPR001279">
    <property type="entry name" value="Metallo-B-lactamas"/>
</dbReference>
<organism evidence="2 3">
    <name type="scientific">Natrarchaeobius halalkaliphilus</name>
    <dbReference type="NCBI Taxonomy" id="1679091"/>
    <lineage>
        <taxon>Archaea</taxon>
        <taxon>Methanobacteriati</taxon>
        <taxon>Methanobacteriota</taxon>
        <taxon>Stenosarchaea group</taxon>
        <taxon>Halobacteria</taxon>
        <taxon>Halobacteriales</taxon>
        <taxon>Natrialbaceae</taxon>
        <taxon>Natrarchaeobius</taxon>
    </lineage>
</organism>
<dbReference type="Proteomes" id="UP000273828">
    <property type="component" value="Unassembled WGS sequence"/>
</dbReference>
<accession>A0A3N6LHX3</accession>
<dbReference type="RefSeq" id="WP_124179555.1">
    <property type="nucleotide sequence ID" value="NZ_REFY01000007.1"/>
</dbReference>
<proteinExistence type="predicted"/>
<name>A0A3N6LHX3_9EURY</name>
<dbReference type="SMART" id="SM00849">
    <property type="entry name" value="Lactamase_B"/>
    <property type="match status" value="1"/>
</dbReference>
<dbReference type="PANTHER" id="PTHR42951:SF17">
    <property type="entry name" value="METALLO-BETA-LACTAMASE DOMAIN-CONTAINING PROTEIN"/>
    <property type="match status" value="1"/>
</dbReference>
<dbReference type="Gene3D" id="3.60.15.10">
    <property type="entry name" value="Ribonuclease Z/Hydroxyacylglutathione hydrolase-like"/>
    <property type="match status" value="1"/>
</dbReference>
<protein>
    <submittedName>
        <fullName evidence="2">MBL fold metallo-hydrolase</fullName>
    </submittedName>
</protein>
<dbReference type="InterPro" id="IPR050855">
    <property type="entry name" value="NDM-1-like"/>
</dbReference>
<evidence type="ECO:0000259" key="1">
    <source>
        <dbReference type="SMART" id="SM00849"/>
    </source>
</evidence>
<dbReference type="AlphaFoldDB" id="A0A3N6LHX3"/>
<dbReference type="GO" id="GO:0016787">
    <property type="term" value="F:hydrolase activity"/>
    <property type="evidence" value="ECO:0007669"/>
    <property type="project" value="UniProtKB-KW"/>
</dbReference>
<dbReference type="InterPro" id="IPR036866">
    <property type="entry name" value="RibonucZ/Hydroxyglut_hydro"/>
</dbReference>
<dbReference type="EMBL" id="REFY01000007">
    <property type="protein sequence ID" value="RQG86659.1"/>
    <property type="molecule type" value="Genomic_DNA"/>
</dbReference>
<evidence type="ECO:0000313" key="2">
    <source>
        <dbReference type="EMBL" id="RQG86659.1"/>
    </source>
</evidence>
<gene>
    <name evidence="2" type="ORF">EA462_16070</name>
</gene>
<reference evidence="2 3" key="1">
    <citation type="submission" date="2018-10" db="EMBL/GenBank/DDBJ databases">
        <title>Natrarchaeobius chitinivorans gen. nov., sp. nov., and Natrarchaeobius haloalkaliphilus sp. nov., alkaliphilic, chitin-utilizing haloarchaea from hypersaline alkaline lakes.</title>
        <authorList>
            <person name="Sorokin D.Y."/>
            <person name="Elcheninov A.G."/>
            <person name="Kostrikina N.A."/>
            <person name="Bale N.J."/>
            <person name="Sinninghe Damste J.S."/>
            <person name="Khijniak T.V."/>
            <person name="Kublanov I.V."/>
            <person name="Toshchakov S.V."/>
        </authorList>
    </citation>
    <scope>NUCLEOTIDE SEQUENCE [LARGE SCALE GENOMIC DNA]</scope>
    <source>
        <strain evidence="2 3">AArcht-Sl</strain>
    </source>
</reference>
<feature type="domain" description="Metallo-beta-lactamase" evidence="1">
    <location>
        <begin position="20"/>
        <end position="186"/>
    </location>
</feature>
<sequence>MSTEILPDVYDITVEETDGRRTRAFLRTRDVPTLIDTGFAETTDALFTELDDLGIAPRRLVITHGDSDHIGGFDDVVERYDVETWVPEQTTVDTRVRPDNRYEHGDSIGSFEAVHTPGHQPDNYALVDEEAGILVAGDALFGADLRGLPDGYLVPPPALYSENVNRAEQSLETLLEYDFDAVLVFHGSSVTKDAYDRLEAFVDFPGKPDWATYLDSGP</sequence>
<comment type="caution">
    <text evidence="2">The sequence shown here is derived from an EMBL/GenBank/DDBJ whole genome shotgun (WGS) entry which is preliminary data.</text>
</comment>